<sequence length="105" mass="11853">MDHGAALAIKAREYAELHAFDGFNDEDRAMLERIQASSERRRSERLAALEQEGTLVRCSFLCQIASRPAVSFAALNCFSWSGGPPEEQSVERRQRSLLELEAQRL</sequence>
<dbReference type="Proteomes" id="UP001190700">
    <property type="component" value="Unassembled WGS sequence"/>
</dbReference>
<keyword evidence="2" id="KW-1185">Reference proteome</keyword>
<evidence type="ECO:0000313" key="2">
    <source>
        <dbReference type="Proteomes" id="UP001190700"/>
    </source>
</evidence>
<proteinExistence type="predicted"/>
<name>A0AAE0EQ96_9CHLO</name>
<dbReference type="AlphaFoldDB" id="A0AAE0EQ96"/>
<protein>
    <submittedName>
        <fullName evidence="1">Uncharacterized protein</fullName>
    </submittedName>
</protein>
<dbReference type="EMBL" id="LGRX02035431">
    <property type="protein sequence ID" value="KAK3234880.1"/>
    <property type="molecule type" value="Genomic_DNA"/>
</dbReference>
<reference evidence="1 2" key="1">
    <citation type="journal article" date="2015" name="Genome Biol. Evol.">
        <title>Comparative Genomics of a Bacterivorous Green Alga Reveals Evolutionary Causalities and Consequences of Phago-Mixotrophic Mode of Nutrition.</title>
        <authorList>
            <person name="Burns J.A."/>
            <person name="Paasch A."/>
            <person name="Narechania A."/>
            <person name="Kim E."/>
        </authorList>
    </citation>
    <scope>NUCLEOTIDE SEQUENCE [LARGE SCALE GENOMIC DNA]</scope>
    <source>
        <strain evidence="1 2">PLY_AMNH</strain>
    </source>
</reference>
<evidence type="ECO:0000313" key="1">
    <source>
        <dbReference type="EMBL" id="KAK3234880.1"/>
    </source>
</evidence>
<accession>A0AAE0EQ96</accession>
<comment type="caution">
    <text evidence="1">The sequence shown here is derived from an EMBL/GenBank/DDBJ whole genome shotgun (WGS) entry which is preliminary data.</text>
</comment>
<gene>
    <name evidence="1" type="ORF">CYMTET_54886</name>
</gene>
<organism evidence="1 2">
    <name type="scientific">Cymbomonas tetramitiformis</name>
    <dbReference type="NCBI Taxonomy" id="36881"/>
    <lineage>
        <taxon>Eukaryota</taxon>
        <taxon>Viridiplantae</taxon>
        <taxon>Chlorophyta</taxon>
        <taxon>Pyramimonadophyceae</taxon>
        <taxon>Pyramimonadales</taxon>
        <taxon>Pyramimonadaceae</taxon>
        <taxon>Cymbomonas</taxon>
    </lineage>
</organism>